<dbReference type="SMART" id="SM01130">
    <property type="entry name" value="DHDPS"/>
    <property type="match status" value="1"/>
</dbReference>
<dbReference type="Proteomes" id="UP000265431">
    <property type="component" value="Unassembled WGS sequence"/>
</dbReference>
<dbReference type="InterPro" id="IPR002220">
    <property type="entry name" value="DapA-like"/>
</dbReference>
<dbReference type="CDD" id="cd00950">
    <property type="entry name" value="DHDPS"/>
    <property type="match status" value="1"/>
</dbReference>
<evidence type="ECO:0000256" key="4">
    <source>
        <dbReference type="ARBA" id="ARBA00012086"/>
    </source>
</evidence>
<evidence type="ECO:0000256" key="7">
    <source>
        <dbReference type="ARBA" id="ARBA00022915"/>
    </source>
</evidence>
<feature type="binding site" evidence="12 15">
    <location>
        <position position="44"/>
    </location>
    <ligand>
        <name>pyruvate</name>
        <dbReference type="ChEBI" id="CHEBI:15361"/>
    </ligand>
</feature>
<dbReference type="PIRSF" id="PIRSF001365">
    <property type="entry name" value="DHDPS"/>
    <property type="match status" value="1"/>
</dbReference>
<feature type="site" description="L-lysine inhibitor binding" evidence="16">
    <location>
        <position position="105"/>
    </location>
</feature>
<comment type="catalytic activity">
    <reaction evidence="11 12">
        <text>L-aspartate 4-semialdehyde + pyruvate = (2S,4S)-4-hydroxy-2,3,4,5-tetrahydrodipicolinate + H2O + H(+)</text>
        <dbReference type="Rhea" id="RHEA:34171"/>
        <dbReference type="ChEBI" id="CHEBI:15361"/>
        <dbReference type="ChEBI" id="CHEBI:15377"/>
        <dbReference type="ChEBI" id="CHEBI:15378"/>
        <dbReference type="ChEBI" id="CHEBI:67139"/>
        <dbReference type="ChEBI" id="CHEBI:537519"/>
        <dbReference type="EC" id="4.3.3.7"/>
    </reaction>
</comment>
<dbReference type="EC" id="4.3.3.7" evidence="4 12"/>
<dbReference type="InterPro" id="IPR020624">
    <property type="entry name" value="Schiff_base-form_aldolases_CS"/>
</dbReference>
<dbReference type="Pfam" id="PF00701">
    <property type="entry name" value="DHDPS"/>
    <property type="match status" value="1"/>
</dbReference>
<evidence type="ECO:0000313" key="17">
    <source>
        <dbReference type="EMBL" id="RIJ26038.1"/>
    </source>
</evidence>
<dbReference type="SUPFAM" id="SSF51569">
    <property type="entry name" value="Aldolase"/>
    <property type="match status" value="1"/>
</dbReference>
<comment type="similarity">
    <text evidence="3 12 13">Belongs to the DapA family.</text>
</comment>
<dbReference type="InterPro" id="IPR020625">
    <property type="entry name" value="Schiff_base-form_aldolases_AS"/>
</dbReference>
<dbReference type="RefSeq" id="WP_119378387.1">
    <property type="nucleotide sequence ID" value="NZ_QWGB01000004.1"/>
</dbReference>
<comment type="function">
    <text evidence="1 12">Catalyzes the condensation of (S)-aspartate-beta-semialdehyde [(S)-ASA] and pyruvate to 4-hydroxy-tetrahydrodipicolinate (HTPA).</text>
</comment>
<evidence type="ECO:0000256" key="11">
    <source>
        <dbReference type="ARBA" id="ARBA00047836"/>
    </source>
</evidence>
<comment type="caution">
    <text evidence="12">Was originally thought to be a dihydrodipicolinate synthase (DHDPS), catalyzing the condensation of (S)-aspartate-beta-semialdehyde [(S)-ASA] and pyruvate to dihydrodipicolinate (DHDP). However, it was shown in E.coli that the product of the enzymatic reaction is not dihydrodipicolinate but in fact (4S)-4-hydroxy-2,3,4,5-tetrahydro-(2S)-dipicolinic acid (HTPA), and that the consecutive dehydration reaction leading to DHDP is not spontaneous but catalyzed by DapB.</text>
</comment>
<feature type="active site" description="Schiff-base intermediate with substrate" evidence="12 14">
    <location>
        <position position="160"/>
    </location>
</feature>
<evidence type="ECO:0000256" key="3">
    <source>
        <dbReference type="ARBA" id="ARBA00007592"/>
    </source>
</evidence>
<feature type="binding site" evidence="12 15">
    <location>
        <position position="203"/>
    </location>
    <ligand>
        <name>pyruvate</name>
        <dbReference type="ChEBI" id="CHEBI:15361"/>
    </ligand>
</feature>
<evidence type="ECO:0000256" key="13">
    <source>
        <dbReference type="PIRNR" id="PIRNR001365"/>
    </source>
</evidence>
<comment type="pathway">
    <text evidence="2 12">Amino-acid biosynthesis; L-lysine biosynthesis via DAP pathway; (S)-tetrahydrodipicolinate from L-aspartate: step 3/4.</text>
</comment>
<evidence type="ECO:0000256" key="1">
    <source>
        <dbReference type="ARBA" id="ARBA00003294"/>
    </source>
</evidence>
<organism evidence="17 18">
    <name type="scientific">Henriciella barbarensis</name>
    <dbReference type="NCBI Taxonomy" id="86342"/>
    <lineage>
        <taxon>Bacteria</taxon>
        <taxon>Pseudomonadati</taxon>
        <taxon>Pseudomonadota</taxon>
        <taxon>Alphaproteobacteria</taxon>
        <taxon>Hyphomonadales</taxon>
        <taxon>Hyphomonadaceae</taxon>
        <taxon>Henriciella</taxon>
    </lineage>
</organism>
<evidence type="ECO:0000256" key="5">
    <source>
        <dbReference type="ARBA" id="ARBA00022490"/>
    </source>
</evidence>
<dbReference type="InterPro" id="IPR013785">
    <property type="entry name" value="Aldolase_TIM"/>
</dbReference>
<feature type="site" description="Part of a proton relay during catalysis" evidence="12">
    <location>
        <position position="106"/>
    </location>
</feature>
<evidence type="ECO:0000256" key="9">
    <source>
        <dbReference type="ARBA" id="ARBA00023239"/>
    </source>
</evidence>
<keyword evidence="6 12" id="KW-0028">Amino-acid biosynthesis</keyword>
<dbReference type="PANTHER" id="PTHR12128:SF66">
    <property type="entry name" value="4-HYDROXY-2-OXOGLUTARATE ALDOLASE, MITOCHONDRIAL"/>
    <property type="match status" value="1"/>
</dbReference>
<dbReference type="GO" id="GO:0019877">
    <property type="term" value="P:diaminopimelate biosynthetic process"/>
    <property type="evidence" value="ECO:0007669"/>
    <property type="project" value="UniProtKB-UniRule"/>
</dbReference>
<keyword evidence="10 12" id="KW-0704">Schiff base</keyword>
<dbReference type="OrthoDB" id="9782828at2"/>
<feature type="site" description="L-lysine inhibitor binding" evidence="16">
    <location>
        <position position="106"/>
    </location>
</feature>
<dbReference type="PANTHER" id="PTHR12128">
    <property type="entry name" value="DIHYDRODIPICOLINATE SYNTHASE"/>
    <property type="match status" value="1"/>
</dbReference>
<dbReference type="Gene3D" id="3.20.20.70">
    <property type="entry name" value="Aldolase class I"/>
    <property type="match status" value="1"/>
</dbReference>
<dbReference type="EMBL" id="QWGB01000004">
    <property type="protein sequence ID" value="RIJ26038.1"/>
    <property type="molecule type" value="Genomic_DNA"/>
</dbReference>
<evidence type="ECO:0000256" key="6">
    <source>
        <dbReference type="ARBA" id="ARBA00022605"/>
    </source>
</evidence>
<dbReference type="InterPro" id="IPR005263">
    <property type="entry name" value="DapA"/>
</dbReference>
<evidence type="ECO:0000256" key="2">
    <source>
        <dbReference type="ARBA" id="ARBA00005120"/>
    </source>
</evidence>
<dbReference type="GO" id="GO:0005829">
    <property type="term" value="C:cytosol"/>
    <property type="evidence" value="ECO:0007669"/>
    <property type="project" value="TreeGrafter"/>
</dbReference>
<evidence type="ECO:0000256" key="16">
    <source>
        <dbReference type="PIRSR" id="PIRSR001365-3"/>
    </source>
</evidence>
<evidence type="ECO:0000313" key="18">
    <source>
        <dbReference type="Proteomes" id="UP000265431"/>
    </source>
</evidence>
<accession>A0A399R421</accession>
<protein>
    <recommendedName>
        <fullName evidence="4 12">4-hydroxy-tetrahydrodipicolinate synthase</fullName>
        <shortName evidence="12">HTPA synthase</shortName>
        <ecNumber evidence="4 12">4.3.3.7</ecNumber>
    </recommendedName>
</protein>
<gene>
    <name evidence="12" type="primary">dapA</name>
    <name evidence="17" type="ORF">D1224_02685</name>
</gene>
<evidence type="ECO:0000256" key="10">
    <source>
        <dbReference type="ARBA" id="ARBA00023270"/>
    </source>
</evidence>
<feature type="active site" description="Proton donor/acceptor" evidence="12 14">
    <location>
        <position position="132"/>
    </location>
</feature>
<evidence type="ECO:0000256" key="12">
    <source>
        <dbReference type="HAMAP-Rule" id="MF_00418"/>
    </source>
</evidence>
<dbReference type="GO" id="GO:0008840">
    <property type="term" value="F:4-hydroxy-tetrahydrodipicolinate synthase activity"/>
    <property type="evidence" value="ECO:0007669"/>
    <property type="project" value="UniProtKB-UniRule"/>
</dbReference>
<evidence type="ECO:0000256" key="14">
    <source>
        <dbReference type="PIRSR" id="PIRSR001365-1"/>
    </source>
</evidence>
<dbReference type="AlphaFoldDB" id="A0A399R421"/>
<keyword evidence="7 12" id="KW-0220">Diaminopimelate biosynthesis</keyword>
<comment type="caution">
    <text evidence="17">The sequence shown here is derived from an EMBL/GenBank/DDBJ whole genome shotgun (WGS) entry which is preliminary data.</text>
</comment>
<keyword evidence="18" id="KW-1185">Reference proteome</keyword>
<dbReference type="PRINTS" id="PR00146">
    <property type="entry name" value="DHPICSNTHASE"/>
</dbReference>
<dbReference type="GO" id="GO:0009089">
    <property type="term" value="P:lysine biosynthetic process via diaminopimelate"/>
    <property type="evidence" value="ECO:0007669"/>
    <property type="project" value="UniProtKB-UniRule"/>
</dbReference>
<dbReference type="PROSITE" id="PS00666">
    <property type="entry name" value="DHDPS_2"/>
    <property type="match status" value="1"/>
</dbReference>
<keyword evidence="9 12" id="KW-0456">Lyase</keyword>
<dbReference type="PROSITE" id="PS00665">
    <property type="entry name" value="DHDPS_1"/>
    <property type="match status" value="1"/>
</dbReference>
<name>A0A399R421_9PROT</name>
<evidence type="ECO:0000256" key="8">
    <source>
        <dbReference type="ARBA" id="ARBA00023154"/>
    </source>
</evidence>
<feature type="site" description="L-lysine inhibitor binding" evidence="16">
    <location>
        <position position="79"/>
    </location>
</feature>
<keyword evidence="5 12" id="KW-0963">Cytoplasm</keyword>
<feature type="site" description="L-lysine inhibitor binding; via carbonyl oxygen" evidence="16">
    <location>
        <position position="48"/>
    </location>
</feature>
<reference evidence="17 18" key="1">
    <citation type="submission" date="2018-08" db="EMBL/GenBank/DDBJ databases">
        <title>Henriciella mobilis sp. nov., isolated from seawater.</title>
        <authorList>
            <person name="Cheng H."/>
            <person name="Wu Y.-H."/>
            <person name="Xu X.-W."/>
            <person name="Guo L.-L."/>
        </authorList>
    </citation>
    <scope>NUCLEOTIDE SEQUENCE [LARGE SCALE GENOMIC DNA]</scope>
    <source>
        <strain evidence="17 18">CCUG66934</strain>
    </source>
</reference>
<evidence type="ECO:0000256" key="15">
    <source>
        <dbReference type="PIRSR" id="PIRSR001365-2"/>
    </source>
</evidence>
<sequence>MFNGSIPALVTPFRNGEVDRKAFADLVERQIENGAGGLVPCGTTGESATLSHAEHREVVSLCIEVTAGRVPVIAGAGSNSTREAIGLVEHAKEAGADAALCVCPYYNRPDQAGLEAHFRAIADAVALPIILYNVPGRTVSDLQPETVIRLGKHPNIVGIKDATGDLARISLHTAGLRDEQFVQICGEDPVTLGYRAMGGTGCISVTSNVAPAEMAKMHRAMDEADLDTAREIEARFIALHKALFCAPSPGPAKFALSRLGLCSDEIRLPLVAPDDAARRRIEAAMEIAGLI</sequence>
<feature type="site" description="L-lysine inhibitor binding" evidence="16">
    <location>
        <position position="83"/>
    </location>
</feature>
<comment type="subunit">
    <text evidence="12">Homotetramer; dimer of dimers.</text>
</comment>
<keyword evidence="8 12" id="KW-0457">Lysine biosynthesis</keyword>
<comment type="subcellular location">
    <subcellularLocation>
        <location evidence="12">Cytoplasm</location>
    </subcellularLocation>
</comment>
<dbReference type="UniPathway" id="UPA00034">
    <property type="reaction ID" value="UER00017"/>
</dbReference>
<dbReference type="HAMAP" id="MF_00418">
    <property type="entry name" value="DapA"/>
    <property type="match status" value="1"/>
</dbReference>
<feature type="site" description="Part of a proton relay during catalysis" evidence="12 16">
    <location>
        <position position="43"/>
    </location>
</feature>
<proteinExistence type="inferred from homology"/>
<dbReference type="NCBIfam" id="TIGR00674">
    <property type="entry name" value="dapA"/>
    <property type="match status" value="1"/>
</dbReference>